<dbReference type="GO" id="GO:0008270">
    <property type="term" value="F:zinc ion binding"/>
    <property type="evidence" value="ECO:0007669"/>
    <property type="project" value="UniProtKB-KW"/>
</dbReference>
<feature type="non-terminal residue" evidence="13">
    <location>
        <position position="1"/>
    </location>
</feature>
<dbReference type="GO" id="GO:0005634">
    <property type="term" value="C:nucleus"/>
    <property type="evidence" value="ECO:0007669"/>
    <property type="project" value="UniProtKB-SubCell"/>
</dbReference>
<dbReference type="PANTHER" id="PTHR23226:SF416">
    <property type="entry name" value="FI01424P"/>
    <property type="match status" value="1"/>
</dbReference>
<protein>
    <submittedName>
        <fullName evidence="13">ZN629 protein</fullName>
    </submittedName>
</protein>
<dbReference type="AlphaFoldDB" id="A0A7L0G0T4"/>
<dbReference type="Pfam" id="PF00096">
    <property type="entry name" value="zf-C2H2"/>
    <property type="match status" value="2"/>
</dbReference>
<evidence type="ECO:0000256" key="2">
    <source>
        <dbReference type="ARBA" id="ARBA00006991"/>
    </source>
</evidence>
<dbReference type="InterPro" id="IPR013087">
    <property type="entry name" value="Znf_C2H2_type"/>
</dbReference>
<dbReference type="GO" id="GO:0000978">
    <property type="term" value="F:RNA polymerase II cis-regulatory region sequence-specific DNA binding"/>
    <property type="evidence" value="ECO:0007669"/>
    <property type="project" value="TreeGrafter"/>
</dbReference>
<comment type="subcellular location">
    <subcellularLocation>
        <location evidence="1">Nucleus</location>
    </subcellularLocation>
</comment>
<evidence type="ECO:0000256" key="4">
    <source>
        <dbReference type="ARBA" id="ARBA00022737"/>
    </source>
</evidence>
<keyword evidence="9" id="KW-0804">Transcription</keyword>
<feature type="domain" description="C2H2-type" evidence="12">
    <location>
        <begin position="33"/>
        <end position="60"/>
    </location>
</feature>
<dbReference type="Proteomes" id="UP000526942">
    <property type="component" value="Unassembled WGS sequence"/>
</dbReference>
<evidence type="ECO:0000256" key="6">
    <source>
        <dbReference type="ARBA" id="ARBA00022833"/>
    </source>
</evidence>
<keyword evidence="14" id="KW-1185">Reference proteome</keyword>
<organism evidence="13 14">
    <name type="scientific">Corythaixoides concolor</name>
    <name type="common">Grey go-away-bird</name>
    <dbReference type="NCBI Taxonomy" id="103956"/>
    <lineage>
        <taxon>Eukaryota</taxon>
        <taxon>Metazoa</taxon>
        <taxon>Chordata</taxon>
        <taxon>Craniata</taxon>
        <taxon>Vertebrata</taxon>
        <taxon>Euteleostomi</taxon>
        <taxon>Archelosauria</taxon>
        <taxon>Archosauria</taxon>
        <taxon>Dinosauria</taxon>
        <taxon>Saurischia</taxon>
        <taxon>Theropoda</taxon>
        <taxon>Coelurosauria</taxon>
        <taxon>Aves</taxon>
        <taxon>Neognathae</taxon>
        <taxon>Neoaves</taxon>
        <taxon>Otidimorphae</taxon>
        <taxon>Musophagiformes</taxon>
        <taxon>Musophagidae</taxon>
        <taxon>Corythaixoides</taxon>
    </lineage>
</organism>
<evidence type="ECO:0000256" key="3">
    <source>
        <dbReference type="ARBA" id="ARBA00022723"/>
    </source>
</evidence>
<keyword evidence="3" id="KW-0479">Metal-binding</keyword>
<evidence type="ECO:0000256" key="7">
    <source>
        <dbReference type="ARBA" id="ARBA00023015"/>
    </source>
</evidence>
<name>A0A7L0G0T4_CORCN</name>
<keyword evidence="8" id="KW-0238">DNA-binding</keyword>
<evidence type="ECO:0000256" key="9">
    <source>
        <dbReference type="ARBA" id="ARBA00023163"/>
    </source>
</evidence>
<comment type="caution">
    <text evidence="13">The sequence shown here is derived from an EMBL/GenBank/DDBJ whole genome shotgun (WGS) entry which is preliminary data.</text>
</comment>
<dbReference type="FunFam" id="3.30.160.60:FF:000212">
    <property type="entry name" value="zinc finger protein 382 isoform X2"/>
    <property type="match status" value="1"/>
</dbReference>
<sequence length="81" mass="8992">GEKPYKCQECGRSFAQSSDLISHRRTHTGEKPFPCLVCGKKFGRKCNLMAHQKLHRDLRKCQRCGRAFQPKAGSGAAGEDG</sequence>
<dbReference type="PANTHER" id="PTHR23226">
    <property type="entry name" value="ZINC FINGER AND SCAN DOMAIN-CONTAINING"/>
    <property type="match status" value="1"/>
</dbReference>
<feature type="non-terminal residue" evidence="13">
    <location>
        <position position="81"/>
    </location>
</feature>
<keyword evidence="5 11" id="KW-0863">Zinc-finger</keyword>
<accession>A0A7L0G0T4</accession>
<evidence type="ECO:0000313" key="14">
    <source>
        <dbReference type="Proteomes" id="UP000526942"/>
    </source>
</evidence>
<dbReference type="FunFam" id="3.30.160.60:FF:000358">
    <property type="entry name" value="zinc finger protein 24"/>
    <property type="match status" value="1"/>
</dbReference>
<dbReference type="PROSITE" id="PS50157">
    <property type="entry name" value="ZINC_FINGER_C2H2_2"/>
    <property type="match status" value="2"/>
</dbReference>
<feature type="domain" description="C2H2-type" evidence="12">
    <location>
        <begin position="5"/>
        <end position="32"/>
    </location>
</feature>
<dbReference type="SMART" id="SM00355">
    <property type="entry name" value="ZnF_C2H2"/>
    <property type="match status" value="2"/>
</dbReference>
<proteinExistence type="inferred from homology"/>
<dbReference type="Gene3D" id="3.30.160.60">
    <property type="entry name" value="Classic Zinc Finger"/>
    <property type="match status" value="2"/>
</dbReference>
<reference evidence="13 14" key="1">
    <citation type="submission" date="2019-09" db="EMBL/GenBank/DDBJ databases">
        <title>Bird 10,000 Genomes (B10K) Project - Family phase.</title>
        <authorList>
            <person name="Zhang G."/>
        </authorList>
    </citation>
    <scope>NUCLEOTIDE SEQUENCE [LARGE SCALE GENOMIC DNA]</scope>
    <source>
        <strain evidence="13">B10K-DU-011-20</strain>
        <tissue evidence="13">Muscle</tissue>
    </source>
</reference>
<evidence type="ECO:0000256" key="10">
    <source>
        <dbReference type="ARBA" id="ARBA00023242"/>
    </source>
</evidence>
<keyword evidence="7" id="KW-0805">Transcription regulation</keyword>
<keyword evidence="6" id="KW-0862">Zinc</keyword>
<evidence type="ECO:0000313" key="13">
    <source>
        <dbReference type="EMBL" id="NXK00908.1"/>
    </source>
</evidence>
<evidence type="ECO:0000256" key="5">
    <source>
        <dbReference type="ARBA" id="ARBA00022771"/>
    </source>
</evidence>
<gene>
    <name evidence="13" type="primary">Znf629_0</name>
    <name evidence="13" type="ORF">CORCON_R15577</name>
</gene>
<comment type="similarity">
    <text evidence="2">Belongs to the krueppel C2H2-type zinc-finger protein family.</text>
</comment>
<keyword evidence="4" id="KW-0677">Repeat</keyword>
<keyword evidence="10" id="KW-0539">Nucleus</keyword>
<dbReference type="GO" id="GO:0000981">
    <property type="term" value="F:DNA-binding transcription factor activity, RNA polymerase II-specific"/>
    <property type="evidence" value="ECO:0007669"/>
    <property type="project" value="TreeGrafter"/>
</dbReference>
<evidence type="ECO:0000256" key="11">
    <source>
        <dbReference type="PROSITE-ProRule" id="PRU00042"/>
    </source>
</evidence>
<dbReference type="PROSITE" id="PS00028">
    <property type="entry name" value="ZINC_FINGER_C2H2_1"/>
    <property type="match status" value="2"/>
</dbReference>
<evidence type="ECO:0000256" key="1">
    <source>
        <dbReference type="ARBA" id="ARBA00004123"/>
    </source>
</evidence>
<dbReference type="EMBL" id="VXAM01002012">
    <property type="protein sequence ID" value="NXK00908.1"/>
    <property type="molecule type" value="Genomic_DNA"/>
</dbReference>
<dbReference type="SUPFAM" id="SSF57667">
    <property type="entry name" value="beta-beta-alpha zinc fingers"/>
    <property type="match status" value="1"/>
</dbReference>
<evidence type="ECO:0000256" key="8">
    <source>
        <dbReference type="ARBA" id="ARBA00023125"/>
    </source>
</evidence>
<evidence type="ECO:0000259" key="12">
    <source>
        <dbReference type="PROSITE" id="PS50157"/>
    </source>
</evidence>
<dbReference type="OrthoDB" id="6249959at2759"/>
<dbReference type="InterPro" id="IPR036236">
    <property type="entry name" value="Znf_C2H2_sf"/>
</dbReference>